<gene>
    <name evidence="5" type="primary">recX</name>
    <name evidence="8" type="ORF">BST99_12380</name>
</gene>
<dbReference type="InterPro" id="IPR036388">
    <property type="entry name" value="WH-like_DNA-bd_sf"/>
</dbReference>
<dbReference type="GO" id="GO:0005737">
    <property type="term" value="C:cytoplasm"/>
    <property type="evidence" value="ECO:0007669"/>
    <property type="project" value="UniProtKB-SubCell"/>
</dbReference>
<dbReference type="EMBL" id="MQVX01000001">
    <property type="protein sequence ID" value="PQJ16405.1"/>
    <property type="molecule type" value="Genomic_DNA"/>
</dbReference>
<proteinExistence type="inferred from homology"/>
<evidence type="ECO:0000313" key="9">
    <source>
        <dbReference type="Proteomes" id="UP000239366"/>
    </source>
</evidence>
<dbReference type="Gene3D" id="1.10.10.10">
    <property type="entry name" value="Winged helix-like DNA-binding domain superfamily/Winged helix DNA-binding domain"/>
    <property type="match status" value="2"/>
</dbReference>
<comment type="similarity">
    <text evidence="2 5">Belongs to the RecX family.</text>
</comment>
<organism evidence="8 9">
    <name type="scientific">Aureicoccus marinus</name>
    <dbReference type="NCBI Taxonomy" id="754435"/>
    <lineage>
        <taxon>Bacteria</taxon>
        <taxon>Pseudomonadati</taxon>
        <taxon>Bacteroidota</taxon>
        <taxon>Flavobacteriia</taxon>
        <taxon>Flavobacteriales</taxon>
        <taxon>Flavobacteriaceae</taxon>
        <taxon>Aureicoccus</taxon>
    </lineage>
</organism>
<dbReference type="Pfam" id="PF02631">
    <property type="entry name" value="RecX_HTH2"/>
    <property type="match status" value="1"/>
</dbReference>
<comment type="subcellular location">
    <subcellularLocation>
        <location evidence="1 5">Cytoplasm</location>
    </subcellularLocation>
</comment>
<comment type="caution">
    <text evidence="8">The sequence shown here is derived from an EMBL/GenBank/DDBJ whole genome shotgun (WGS) entry which is preliminary data.</text>
</comment>
<dbReference type="Pfam" id="PF21981">
    <property type="entry name" value="RecX_HTH3"/>
    <property type="match status" value="1"/>
</dbReference>
<feature type="domain" description="RecX third three-helical" evidence="7">
    <location>
        <begin position="106"/>
        <end position="153"/>
    </location>
</feature>
<sequence>MTFNRPTYTLEEALKKAENYCAYQERCHQEVRQKLIEMRMIPEAIDHILGHLIAEGYLNEGRFTEQFVLGKFRHKGWGKNRLRQELKQRDISGLAIDRALREIDLEEYQATFHQWVEKLWRQSTGKPQANRLQKLKDGLRYRGWEPEWIYEALGDKMKS</sequence>
<dbReference type="PANTHER" id="PTHR33602">
    <property type="entry name" value="REGULATORY PROTEIN RECX FAMILY PROTEIN"/>
    <property type="match status" value="1"/>
</dbReference>
<protein>
    <recommendedName>
        <fullName evidence="3 5">Regulatory protein RecX</fullName>
    </recommendedName>
</protein>
<comment type="function">
    <text evidence="5">Modulates RecA activity.</text>
</comment>
<evidence type="ECO:0000313" key="8">
    <source>
        <dbReference type="EMBL" id="PQJ16405.1"/>
    </source>
</evidence>
<evidence type="ECO:0000256" key="5">
    <source>
        <dbReference type="HAMAP-Rule" id="MF_01114"/>
    </source>
</evidence>
<name>A0A2S7TA84_9FLAO</name>
<feature type="domain" description="RecX second three-helical" evidence="6">
    <location>
        <begin position="59"/>
        <end position="100"/>
    </location>
</feature>
<evidence type="ECO:0000256" key="2">
    <source>
        <dbReference type="ARBA" id="ARBA00009695"/>
    </source>
</evidence>
<keyword evidence="9" id="KW-1185">Reference proteome</keyword>
<dbReference type="OrthoDB" id="1523826at2"/>
<dbReference type="Proteomes" id="UP000239366">
    <property type="component" value="Unassembled WGS sequence"/>
</dbReference>
<reference evidence="9" key="1">
    <citation type="submission" date="2016-11" db="EMBL/GenBank/DDBJ databases">
        <title>Trade-off between light-utilization and light-protection in marine flavobacteria.</title>
        <authorList>
            <person name="Kumagai Y."/>
            <person name="Yoshizawa S."/>
            <person name="Kogure K."/>
        </authorList>
    </citation>
    <scope>NUCLEOTIDE SEQUENCE [LARGE SCALE GENOMIC DNA]</scope>
    <source>
        <strain evidence="9">SG-18</strain>
    </source>
</reference>
<evidence type="ECO:0000256" key="4">
    <source>
        <dbReference type="ARBA" id="ARBA00022490"/>
    </source>
</evidence>
<dbReference type="PANTHER" id="PTHR33602:SF1">
    <property type="entry name" value="REGULATORY PROTEIN RECX FAMILY PROTEIN"/>
    <property type="match status" value="1"/>
</dbReference>
<dbReference type="AlphaFoldDB" id="A0A2S7TA84"/>
<dbReference type="InterPro" id="IPR053924">
    <property type="entry name" value="RecX_HTH_2nd"/>
</dbReference>
<evidence type="ECO:0000256" key="1">
    <source>
        <dbReference type="ARBA" id="ARBA00004496"/>
    </source>
</evidence>
<dbReference type="HAMAP" id="MF_01114">
    <property type="entry name" value="RecX"/>
    <property type="match status" value="1"/>
</dbReference>
<evidence type="ECO:0000256" key="3">
    <source>
        <dbReference type="ARBA" id="ARBA00018111"/>
    </source>
</evidence>
<evidence type="ECO:0000259" key="6">
    <source>
        <dbReference type="Pfam" id="PF02631"/>
    </source>
</evidence>
<evidence type="ECO:0000259" key="7">
    <source>
        <dbReference type="Pfam" id="PF21981"/>
    </source>
</evidence>
<keyword evidence="4 5" id="KW-0963">Cytoplasm</keyword>
<accession>A0A2S7TA84</accession>
<dbReference type="InterPro" id="IPR053925">
    <property type="entry name" value="RecX_HTH_3rd"/>
</dbReference>
<dbReference type="InterPro" id="IPR003783">
    <property type="entry name" value="Regulatory_RecX"/>
</dbReference>
<dbReference type="GO" id="GO:0006282">
    <property type="term" value="P:regulation of DNA repair"/>
    <property type="evidence" value="ECO:0007669"/>
    <property type="project" value="UniProtKB-UniRule"/>
</dbReference>